<reference evidence="1 2" key="1">
    <citation type="journal article" date="2014" name="PLoS ONE">
        <title>The first complete genome sequence of the class fimbriimonadia in the phylum armatimonadetes.</title>
        <authorList>
            <person name="Hu Z.Y."/>
            <person name="Wang Y.Z."/>
            <person name="Im W.T."/>
            <person name="Wang S.Y."/>
            <person name="Zhao G.P."/>
            <person name="Zheng H.J."/>
            <person name="Quan Z.X."/>
        </authorList>
    </citation>
    <scope>NUCLEOTIDE SEQUENCE [LARGE SCALE GENOMIC DNA]</scope>
    <source>
        <strain evidence="1">Gsoil 348</strain>
    </source>
</reference>
<gene>
    <name evidence="1" type="ORF">OP10G_3985</name>
</gene>
<dbReference type="EMBL" id="CP007139">
    <property type="protein sequence ID" value="AIE87353.1"/>
    <property type="molecule type" value="Genomic_DNA"/>
</dbReference>
<dbReference type="KEGG" id="fgi:OP10G_3985"/>
<evidence type="ECO:0000313" key="1">
    <source>
        <dbReference type="EMBL" id="AIE87353.1"/>
    </source>
</evidence>
<protein>
    <submittedName>
        <fullName evidence="1">Uncharacterized protein</fullName>
    </submittedName>
</protein>
<dbReference type="AlphaFoldDB" id="A0A068NUY1"/>
<dbReference type="Proteomes" id="UP000027982">
    <property type="component" value="Chromosome"/>
</dbReference>
<sequence>MTARGEYVASENAAEAIYAHRDGRKPTDESLRSGIFSLSPDGRELTFTTGLPNDPPVHLVRVM</sequence>
<organism evidence="1 2">
    <name type="scientific">Fimbriimonas ginsengisoli Gsoil 348</name>
    <dbReference type="NCBI Taxonomy" id="661478"/>
    <lineage>
        <taxon>Bacteria</taxon>
        <taxon>Bacillati</taxon>
        <taxon>Armatimonadota</taxon>
        <taxon>Fimbriimonadia</taxon>
        <taxon>Fimbriimonadales</taxon>
        <taxon>Fimbriimonadaceae</taxon>
        <taxon>Fimbriimonas</taxon>
    </lineage>
</organism>
<evidence type="ECO:0000313" key="2">
    <source>
        <dbReference type="Proteomes" id="UP000027982"/>
    </source>
</evidence>
<keyword evidence="2" id="KW-1185">Reference proteome</keyword>
<name>A0A068NUY1_FIMGI</name>
<dbReference type="HOGENOM" id="CLU_2879261_0_0_0"/>
<accession>A0A068NUY1</accession>
<proteinExistence type="predicted"/>
<dbReference type="STRING" id="661478.OP10G_3985"/>